<keyword evidence="1 2" id="KW-0728">SH3 domain</keyword>
<dbReference type="EMBL" id="JW873077">
    <property type="protein sequence ID" value="AFP05595.1"/>
    <property type="molecule type" value="mRNA"/>
</dbReference>
<dbReference type="GO" id="GO:0016176">
    <property type="term" value="F:superoxide-generating NADPH oxidase activator activity"/>
    <property type="evidence" value="ECO:0007669"/>
    <property type="project" value="InterPro"/>
</dbReference>
<feature type="domain" description="PX" evidence="4">
    <location>
        <begin position="17"/>
        <end position="133"/>
    </location>
</feature>
<dbReference type="InterPro" id="IPR036871">
    <property type="entry name" value="PX_dom_sf"/>
</dbReference>
<dbReference type="SUPFAM" id="SSF50044">
    <property type="entry name" value="SH3-domain"/>
    <property type="match status" value="1"/>
</dbReference>
<dbReference type="AlphaFoldDB" id="V9L3I3"/>
<sequence length="335" mass="38786">MQRQLRVESDYDQLPDNVPISAHIADAEEHKGFSRHFLFVIQVKLKGGSRHLIFRRYREFHNLQLSLMDTFPDGQRQLLPTLPGKIIVGNKQEIAEKRIPELNLYMKRLLCLPSWIVLHEYIRMFFYQTKYDSEQVPRSLRRLRPATRKVITKPKLVVTDRSQGPRAEALYDFSGDNVLDLCFVTGDLIFLLRRVNADWLEGSVRDETGIFPRSFVKMVKDLPYGSADGDHTVNYLRCVYHSPEGVTIRDIAVNERLSVKPTYKDLSSLVCAEFGHQDLAVNYRDAEGDLVRMTDDMDVELMVEEAQGHSLGQDYFPWQLHVTSHTDLSLYNTQP</sequence>
<dbReference type="FunFam" id="3.30.1520.10:FF:000024">
    <property type="entry name" value="Neutrophil cytosol factor 4"/>
    <property type="match status" value="1"/>
</dbReference>
<dbReference type="InterPro" id="IPR036028">
    <property type="entry name" value="SH3-like_dom_sf"/>
</dbReference>
<name>V9L3I3_CALMI</name>
<dbReference type="OrthoDB" id="10255964at2759"/>
<dbReference type="CTD" id="4689"/>
<proteinExistence type="evidence at transcript level"/>
<dbReference type="RefSeq" id="XP_042200915.1">
    <property type="nucleotide sequence ID" value="XM_042344981.1"/>
</dbReference>
<dbReference type="SUPFAM" id="SSF64268">
    <property type="entry name" value="PX domain"/>
    <property type="match status" value="1"/>
</dbReference>
<evidence type="ECO:0000256" key="2">
    <source>
        <dbReference type="PROSITE-ProRule" id="PRU00192"/>
    </source>
</evidence>
<evidence type="ECO:0000313" key="6">
    <source>
        <dbReference type="EMBL" id="AFP05595.1"/>
    </source>
</evidence>
<dbReference type="GO" id="GO:0035091">
    <property type="term" value="F:phosphatidylinositol binding"/>
    <property type="evidence" value="ECO:0007669"/>
    <property type="project" value="InterPro"/>
</dbReference>
<dbReference type="InterPro" id="IPR000919">
    <property type="entry name" value="p40phox"/>
</dbReference>
<dbReference type="RefSeq" id="XP_042200916.1">
    <property type="nucleotide sequence ID" value="XM_042344982.1"/>
</dbReference>
<dbReference type="InterPro" id="IPR001683">
    <property type="entry name" value="PX_dom"/>
</dbReference>
<dbReference type="Gene3D" id="3.10.20.90">
    <property type="entry name" value="Phosphatidylinositol 3-kinase Catalytic Subunit, Chain A, domain 1"/>
    <property type="match status" value="1"/>
</dbReference>
<feature type="domain" description="SH3" evidence="3">
    <location>
        <begin position="162"/>
        <end position="221"/>
    </location>
</feature>
<dbReference type="SMART" id="SM00326">
    <property type="entry name" value="SH3"/>
    <property type="match status" value="1"/>
</dbReference>
<dbReference type="GO" id="GO:0042554">
    <property type="term" value="P:superoxide anion generation"/>
    <property type="evidence" value="ECO:0007669"/>
    <property type="project" value="TreeGrafter"/>
</dbReference>
<dbReference type="PANTHER" id="PTHR15706">
    <property type="entry name" value="SH3 MULTIPLE DOMAIN"/>
    <property type="match status" value="1"/>
</dbReference>
<protein>
    <submittedName>
        <fullName evidence="6">Neutrophil cytosol factor 4</fullName>
    </submittedName>
</protein>
<evidence type="ECO:0000256" key="1">
    <source>
        <dbReference type="ARBA" id="ARBA00022443"/>
    </source>
</evidence>
<evidence type="ECO:0000259" key="4">
    <source>
        <dbReference type="PROSITE" id="PS50195"/>
    </source>
</evidence>
<dbReference type="FunFam" id="3.10.20.90:FF:000189">
    <property type="entry name" value="Neutrophil cytosol factor 4"/>
    <property type="match status" value="1"/>
</dbReference>
<dbReference type="GO" id="GO:0005737">
    <property type="term" value="C:cytoplasm"/>
    <property type="evidence" value="ECO:0007669"/>
    <property type="project" value="TreeGrafter"/>
</dbReference>
<dbReference type="PROSITE" id="PS50002">
    <property type="entry name" value="SH3"/>
    <property type="match status" value="1"/>
</dbReference>
<dbReference type="Pfam" id="PF00787">
    <property type="entry name" value="PX"/>
    <property type="match status" value="1"/>
</dbReference>
<dbReference type="Gene3D" id="3.30.1520.10">
    <property type="entry name" value="Phox-like domain"/>
    <property type="match status" value="1"/>
</dbReference>
<dbReference type="InterPro" id="IPR053793">
    <property type="entry name" value="PB1-like"/>
</dbReference>
<dbReference type="InterPro" id="IPR000270">
    <property type="entry name" value="PB1_dom"/>
</dbReference>
<dbReference type="KEGG" id="cmk:103172358"/>
<dbReference type="Pfam" id="PF00018">
    <property type="entry name" value="SH3_1"/>
    <property type="match status" value="1"/>
</dbReference>
<organism evidence="6">
    <name type="scientific">Callorhinchus milii</name>
    <name type="common">Ghost shark</name>
    <dbReference type="NCBI Taxonomy" id="7868"/>
    <lineage>
        <taxon>Eukaryota</taxon>
        <taxon>Metazoa</taxon>
        <taxon>Chordata</taxon>
        <taxon>Craniata</taxon>
        <taxon>Vertebrata</taxon>
        <taxon>Chondrichthyes</taxon>
        <taxon>Holocephali</taxon>
        <taxon>Chimaeriformes</taxon>
        <taxon>Callorhinchidae</taxon>
        <taxon>Callorhinchus</taxon>
    </lineage>
</organism>
<dbReference type="GeneID" id="103172358"/>
<dbReference type="PANTHER" id="PTHR15706:SF20">
    <property type="entry name" value="NEUTROPHIL CYTOSOL FACTOR 4"/>
    <property type="match status" value="1"/>
</dbReference>
<dbReference type="InterPro" id="IPR051228">
    <property type="entry name" value="NADPH_Oxidase/PX-Domain"/>
</dbReference>
<dbReference type="Pfam" id="PF00564">
    <property type="entry name" value="PB1"/>
    <property type="match status" value="1"/>
</dbReference>
<reference evidence="6" key="1">
    <citation type="journal article" date="2014" name="Nature">
        <title>Elephant shark genome provides unique insights into gnathostome evolution.</title>
        <authorList>
            <consortium name="International Elephant Shark Genome Sequencing Consortium"/>
            <person name="Venkatesh B."/>
            <person name="Lee A.P."/>
            <person name="Ravi V."/>
            <person name="Maurya A.K."/>
            <person name="Lian M.M."/>
            <person name="Swann J.B."/>
            <person name="Ohta Y."/>
            <person name="Flajnik M.F."/>
            <person name="Sutoh Y."/>
            <person name="Kasahara M."/>
            <person name="Hoon S."/>
            <person name="Gangu V."/>
            <person name="Roy S.W."/>
            <person name="Irimia M."/>
            <person name="Korzh V."/>
            <person name="Kondrychyn I."/>
            <person name="Lim Z.W."/>
            <person name="Tay B.H."/>
            <person name="Tohari S."/>
            <person name="Kong K.W."/>
            <person name="Ho S."/>
            <person name="Lorente-Galdos B."/>
            <person name="Quilez J."/>
            <person name="Marques-Bonet T."/>
            <person name="Raney B.J."/>
            <person name="Ingham P.W."/>
            <person name="Tay A."/>
            <person name="Hillier L.W."/>
            <person name="Minx P."/>
            <person name="Boehm T."/>
            <person name="Wilson R.K."/>
            <person name="Brenner S."/>
            <person name="Warren W.C."/>
        </authorList>
    </citation>
    <scope>NUCLEOTIDE SEQUENCE</scope>
    <source>
        <tissue evidence="6">Spleen</tissue>
    </source>
</reference>
<dbReference type="InterPro" id="IPR001452">
    <property type="entry name" value="SH3_domain"/>
</dbReference>
<dbReference type="SUPFAM" id="SSF54277">
    <property type="entry name" value="CAD &amp; PB1 domains"/>
    <property type="match status" value="1"/>
</dbReference>
<dbReference type="PROSITE" id="PS51745">
    <property type="entry name" value="PB1"/>
    <property type="match status" value="1"/>
</dbReference>
<accession>V9L3I3</accession>
<dbReference type="Gene3D" id="2.30.30.40">
    <property type="entry name" value="SH3 Domains"/>
    <property type="match status" value="1"/>
</dbReference>
<dbReference type="GO" id="GO:0006909">
    <property type="term" value="P:phagocytosis"/>
    <property type="evidence" value="ECO:0007669"/>
    <property type="project" value="InterPro"/>
</dbReference>
<dbReference type="PROSITE" id="PS50195">
    <property type="entry name" value="PX"/>
    <property type="match status" value="1"/>
</dbReference>
<dbReference type="SMART" id="SM00312">
    <property type="entry name" value="PX"/>
    <property type="match status" value="1"/>
</dbReference>
<dbReference type="GO" id="GO:0045730">
    <property type="term" value="P:respiratory burst"/>
    <property type="evidence" value="ECO:0007669"/>
    <property type="project" value="InterPro"/>
</dbReference>
<feature type="domain" description="PB1" evidence="5">
    <location>
        <begin position="233"/>
        <end position="325"/>
    </location>
</feature>
<evidence type="ECO:0000259" key="5">
    <source>
        <dbReference type="PROSITE" id="PS51745"/>
    </source>
</evidence>
<dbReference type="GO" id="GO:0043020">
    <property type="term" value="C:NADPH oxidase complex"/>
    <property type="evidence" value="ECO:0007669"/>
    <property type="project" value="InterPro"/>
</dbReference>
<dbReference type="PRINTS" id="PR00497">
    <property type="entry name" value="P40PHOX"/>
</dbReference>
<evidence type="ECO:0000259" key="3">
    <source>
        <dbReference type="PROSITE" id="PS50002"/>
    </source>
</evidence>